<comment type="caution">
    <text evidence="1">The sequence shown here is derived from an EMBL/GenBank/DDBJ whole genome shotgun (WGS) entry which is preliminary data.</text>
</comment>
<evidence type="ECO:0000313" key="2">
    <source>
        <dbReference type="Proteomes" id="UP000265618"/>
    </source>
</evidence>
<dbReference type="EMBL" id="BDIP01001013">
    <property type="protein sequence ID" value="GIQ83348.1"/>
    <property type="molecule type" value="Genomic_DNA"/>
</dbReference>
<dbReference type="Proteomes" id="UP000265618">
    <property type="component" value="Unassembled WGS sequence"/>
</dbReference>
<keyword evidence="2" id="KW-1185">Reference proteome</keyword>
<reference evidence="1 2" key="1">
    <citation type="journal article" date="2018" name="PLoS ONE">
        <title>The draft genome of Kipferlia bialata reveals reductive genome evolution in fornicate parasites.</title>
        <authorList>
            <person name="Tanifuji G."/>
            <person name="Takabayashi S."/>
            <person name="Kume K."/>
            <person name="Takagi M."/>
            <person name="Nakayama T."/>
            <person name="Kamikawa R."/>
            <person name="Inagaki Y."/>
            <person name="Hashimoto T."/>
        </authorList>
    </citation>
    <scope>NUCLEOTIDE SEQUENCE [LARGE SCALE GENOMIC DNA]</scope>
    <source>
        <strain evidence="1">NY0173</strain>
    </source>
</reference>
<organism evidence="1 2">
    <name type="scientific">Kipferlia bialata</name>
    <dbReference type="NCBI Taxonomy" id="797122"/>
    <lineage>
        <taxon>Eukaryota</taxon>
        <taxon>Metamonada</taxon>
        <taxon>Carpediemonas-like organisms</taxon>
        <taxon>Kipferlia</taxon>
    </lineage>
</organism>
<dbReference type="AlphaFoldDB" id="A0A9K3CW25"/>
<gene>
    <name evidence="1" type="ORF">KIPB_004653</name>
</gene>
<evidence type="ECO:0000313" key="1">
    <source>
        <dbReference type="EMBL" id="GIQ83348.1"/>
    </source>
</evidence>
<name>A0A9K3CW25_9EUKA</name>
<accession>A0A9K3CW25</accession>
<sequence length="553" mass="60745">PILNLRVTPLSKHALLKSAFERLTWLEAAGSVFHGITEAILSDDGHFADAILIANNIDGGLELLNSVIGSTPRREYILGPSPPKRKLRLPDMLGTTMCDATIALNMSVLCCLNPASALMTLGAWLRAFTSFKYIDLGAEKALDHIAKVRQTSAALSMPVVRVNVREIVSALQTSTKLVSIGLICQPVDSYTVMHVGALLVQAGTQPVYGLFDHMPKDRIAIVMWDDIKHLSSSARVFHQPVKMIIIMPRFAERENRELSQFLVTHCTSWLVIPEEVDPTSTALGKIPHALLEGLSPTPHFLYAPPSSTVPSFVSPAFSLVQRRLLAGLVLTFAQKQYHPSFQRQGAGLEWFVSLDLCVRQICTLSRFLVQYGQDASHIYDRPLLRRPPTKGMLSVGPNPPKRGSKRIESVRLINQMSLDNNLVETCQYAPATDIFHSFTWTGKFASGDFDPLAHMSSLRYIRHLTDVVCFQGPCSYLTPVQVELPRHAGHRLDTYDIVAVQDGAGTQRTGLKSTTSRASRHSMRSYVSGVSMANTVTSIATTATSASMASTLS</sequence>
<proteinExistence type="predicted"/>
<feature type="non-terminal residue" evidence="1">
    <location>
        <position position="553"/>
    </location>
</feature>
<feature type="non-terminal residue" evidence="1">
    <location>
        <position position="1"/>
    </location>
</feature>
<protein>
    <submittedName>
        <fullName evidence="1">Uncharacterized protein</fullName>
    </submittedName>
</protein>